<dbReference type="EMBL" id="GGEC01068430">
    <property type="protein sequence ID" value="MBX48914.1"/>
    <property type="molecule type" value="Transcribed_RNA"/>
</dbReference>
<proteinExistence type="predicted"/>
<name>A0A2P2P2F1_RHIMU</name>
<organism evidence="1">
    <name type="scientific">Rhizophora mucronata</name>
    <name type="common">Asiatic mangrove</name>
    <dbReference type="NCBI Taxonomy" id="61149"/>
    <lineage>
        <taxon>Eukaryota</taxon>
        <taxon>Viridiplantae</taxon>
        <taxon>Streptophyta</taxon>
        <taxon>Embryophyta</taxon>
        <taxon>Tracheophyta</taxon>
        <taxon>Spermatophyta</taxon>
        <taxon>Magnoliopsida</taxon>
        <taxon>eudicotyledons</taxon>
        <taxon>Gunneridae</taxon>
        <taxon>Pentapetalae</taxon>
        <taxon>rosids</taxon>
        <taxon>fabids</taxon>
        <taxon>Malpighiales</taxon>
        <taxon>Rhizophoraceae</taxon>
        <taxon>Rhizophora</taxon>
    </lineage>
</organism>
<evidence type="ECO:0000313" key="1">
    <source>
        <dbReference type="EMBL" id="MBX48914.1"/>
    </source>
</evidence>
<protein>
    <submittedName>
        <fullName evidence="1">Uncharacterized protein</fullName>
    </submittedName>
</protein>
<accession>A0A2P2P2F1</accession>
<reference evidence="1" key="1">
    <citation type="submission" date="2018-02" db="EMBL/GenBank/DDBJ databases">
        <title>Rhizophora mucronata_Transcriptome.</title>
        <authorList>
            <person name="Meera S.P."/>
            <person name="Sreeshan A."/>
            <person name="Augustine A."/>
        </authorList>
    </citation>
    <scope>NUCLEOTIDE SEQUENCE</scope>
    <source>
        <tissue evidence="1">Leaf</tissue>
    </source>
</reference>
<sequence length="34" mass="3808">MGLTAEIDSIPYYSLQILKATENNQTNRPSHACQ</sequence>
<dbReference type="AlphaFoldDB" id="A0A2P2P2F1"/>